<dbReference type="Gene3D" id="2.130.10.10">
    <property type="entry name" value="YVTN repeat-like/Quinoprotein amine dehydrogenase"/>
    <property type="match status" value="2"/>
</dbReference>
<dbReference type="InterPro" id="IPR001680">
    <property type="entry name" value="WD40_rpt"/>
</dbReference>
<feature type="repeat" description="WD" evidence="7">
    <location>
        <begin position="332"/>
        <end position="366"/>
    </location>
</feature>
<accession>A0A914D5S9</accession>
<dbReference type="InterPro" id="IPR015943">
    <property type="entry name" value="WD40/YVTN_repeat-like_dom_sf"/>
</dbReference>
<evidence type="ECO:0000256" key="7">
    <source>
        <dbReference type="PROSITE-ProRule" id="PRU00221"/>
    </source>
</evidence>
<evidence type="ECO:0000313" key="11">
    <source>
        <dbReference type="WBParaSite" id="ACRNAN_scaffold1826.g17841.t1"/>
    </source>
</evidence>
<keyword evidence="10" id="KW-1185">Reference proteome</keyword>
<dbReference type="Proteomes" id="UP000887540">
    <property type="component" value="Unplaced"/>
</dbReference>
<keyword evidence="3 7" id="KW-0853">WD repeat</keyword>
<evidence type="ECO:0000256" key="5">
    <source>
        <dbReference type="ARBA" id="ARBA00023242"/>
    </source>
</evidence>
<dbReference type="SUPFAM" id="SSF50978">
    <property type="entry name" value="WD40 repeat-like"/>
    <property type="match status" value="1"/>
</dbReference>
<dbReference type="InterPro" id="IPR007287">
    <property type="entry name" value="Sof1"/>
</dbReference>
<comment type="similarity">
    <text evidence="2">Belongs to the WD repeat DCAF13/WDSOF1 family.</text>
</comment>
<dbReference type="GO" id="GO:0032040">
    <property type="term" value="C:small-subunit processome"/>
    <property type="evidence" value="ECO:0007669"/>
    <property type="project" value="TreeGrafter"/>
</dbReference>
<dbReference type="Pfam" id="PF04158">
    <property type="entry name" value="Sof1"/>
    <property type="match status" value="1"/>
</dbReference>
<dbReference type="PANTHER" id="PTHR22851:SF0">
    <property type="entry name" value="DDB1- AND CUL4-ASSOCIATED FACTOR 13"/>
    <property type="match status" value="1"/>
</dbReference>
<sequence length="450" mass="51458">MPKPQIRVLSRNPDDYQRETKNDIFKVNRNFKTNPDPLSHATEYVRALNAAKLDRVFAKPFLGSLDGHNEGVHLLRKHPSRLAMILSAARDGQTKIWHLPSKKCLTTIQAHNGPVNGLSIDEVDGDMFVTVGQDSQLKHWQLPEVIETSLSEPIHSIPLSSVPHSISHVSKSTDFVISGDGISVWKLYRDSPIRTYELGHNTTHFVKCNPIETSIMAGCSSDRSIFLLDTRQKTPLTRVVLKLRTNTISWHPMESFTFVAANEDYNLYTFDMRKLESAKIVHQGHTAAVMDVDYSPTGREFVSGSYDRSLRIFNVDGWRSREIYHAPRMQQVLSVLYSMDSKYVLSGSDEMNIRLWKAHASEKLGPLRPREKAALNYANKLRQKYQQHPEVGRILKHRQVPKSIYSAAKEHQIIKESQQRKETNRRRYAPEGTPFVSERAKPIVEHGFEK</sequence>
<evidence type="ECO:0000256" key="4">
    <source>
        <dbReference type="ARBA" id="ARBA00022737"/>
    </source>
</evidence>
<comment type="subcellular location">
    <subcellularLocation>
        <location evidence="1">Nucleus</location>
        <location evidence="1">Nucleolus</location>
    </subcellularLocation>
</comment>
<feature type="compositionally biased region" description="Basic and acidic residues" evidence="8">
    <location>
        <begin position="438"/>
        <end position="450"/>
    </location>
</feature>
<dbReference type="AlphaFoldDB" id="A0A914D5S9"/>
<name>A0A914D5S9_9BILA</name>
<evidence type="ECO:0000256" key="6">
    <source>
        <dbReference type="ARBA" id="ARBA00023274"/>
    </source>
</evidence>
<dbReference type="InterPro" id="IPR051733">
    <property type="entry name" value="WD_repeat_DCAF13/WDSOF1"/>
</dbReference>
<evidence type="ECO:0000256" key="3">
    <source>
        <dbReference type="ARBA" id="ARBA00022574"/>
    </source>
</evidence>
<dbReference type="PANTHER" id="PTHR22851">
    <property type="entry name" value="U3 SMALL NUCLEOLAR RNA U3 SNORNA ASSOCIATED PROTEIN"/>
    <property type="match status" value="1"/>
</dbReference>
<dbReference type="GO" id="GO:0000462">
    <property type="term" value="P:maturation of SSU-rRNA from tricistronic rRNA transcript (SSU-rRNA, 5.8S rRNA, LSU-rRNA)"/>
    <property type="evidence" value="ECO:0007669"/>
    <property type="project" value="TreeGrafter"/>
</dbReference>
<dbReference type="InterPro" id="IPR036322">
    <property type="entry name" value="WD40_repeat_dom_sf"/>
</dbReference>
<feature type="repeat" description="WD" evidence="7">
    <location>
        <begin position="108"/>
        <end position="142"/>
    </location>
</feature>
<keyword evidence="5" id="KW-0539">Nucleus</keyword>
<reference evidence="11" key="1">
    <citation type="submission" date="2022-11" db="UniProtKB">
        <authorList>
            <consortium name="WormBaseParasite"/>
        </authorList>
    </citation>
    <scope>IDENTIFICATION</scope>
</reference>
<feature type="domain" description="Sof1-like protein" evidence="9">
    <location>
        <begin position="358"/>
        <end position="443"/>
    </location>
</feature>
<protein>
    <submittedName>
        <fullName evidence="11">Sof1-like protein domain-containing protein</fullName>
    </submittedName>
</protein>
<organism evidence="10 11">
    <name type="scientific">Acrobeloides nanus</name>
    <dbReference type="NCBI Taxonomy" id="290746"/>
    <lineage>
        <taxon>Eukaryota</taxon>
        <taxon>Metazoa</taxon>
        <taxon>Ecdysozoa</taxon>
        <taxon>Nematoda</taxon>
        <taxon>Chromadorea</taxon>
        <taxon>Rhabditida</taxon>
        <taxon>Tylenchina</taxon>
        <taxon>Cephalobomorpha</taxon>
        <taxon>Cephaloboidea</taxon>
        <taxon>Cephalobidae</taxon>
        <taxon>Acrobeloides</taxon>
    </lineage>
</organism>
<evidence type="ECO:0000313" key="10">
    <source>
        <dbReference type="Proteomes" id="UP000887540"/>
    </source>
</evidence>
<evidence type="ECO:0000256" key="1">
    <source>
        <dbReference type="ARBA" id="ARBA00004604"/>
    </source>
</evidence>
<evidence type="ECO:0000256" key="2">
    <source>
        <dbReference type="ARBA" id="ARBA00005649"/>
    </source>
</evidence>
<dbReference type="SMART" id="SM00320">
    <property type="entry name" value="WD40"/>
    <property type="match status" value="5"/>
</dbReference>
<feature type="repeat" description="WD" evidence="7">
    <location>
        <begin position="282"/>
        <end position="316"/>
    </location>
</feature>
<keyword evidence="6" id="KW-0687">Ribonucleoprotein</keyword>
<proteinExistence type="inferred from homology"/>
<dbReference type="PROSITE" id="PS50082">
    <property type="entry name" value="WD_REPEATS_2"/>
    <property type="match status" value="4"/>
</dbReference>
<dbReference type="PROSITE" id="PS50294">
    <property type="entry name" value="WD_REPEATS_REGION"/>
    <property type="match status" value="1"/>
</dbReference>
<evidence type="ECO:0000256" key="8">
    <source>
        <dbReference type="SAM" id="MobiDB-lite"/>
    </source>
</evidence>
<feature type="region of interest" description="Disordered" evidence="8">
    <location>
        <begin position="414"/>
        <end position="450"/>
    </location>
</feature>
<dbReference type="Pfam" id="PF00400">
    <property type="entry name" value="WD40"/>
    <property type="match status" value="3"/>
</dbReference>
<feature type="repeat" description="WD" evidence="7">
    <location>
        <begin position="65"/>
        <end position="107"/>
    </location>
</feature>
<evidence type="ECO:0000259" key="9">
    <source>
        <dbReference type="Pfam" id="PF04158"/>
    </source>
</evidence>
<dbReference type="WBParaSite" id="ACRNAN_scaffold1826.g17841.t1">
    <property type="protein sequence ID" value="ACRNAN_scaffold1826.g17841.t1"/>
    <property type="gene ID" value="ACRNAN_scaffold1826.g17841"/>
</dbReference>
<keyword evidence="4" id="KW-0677">Repeat</keyword>